<keyword evidence="9" id="KW-1185">Reference proteome</keyword>
<evidence type="ECO:0000256" key="1">
    <source>
        <dbReference type="ARBA" id="ARBA00010875"/>
    </source>
</evidence>
<keyword evidence="7" id="KW-0698">rRNA processing</keyword>
<dbReference type="PANTHER" id="PTHR46986:SF1">
    <property type="entry name" value="ENDORIBONUCLEASE YBEY, CHLOROPLASTIC"/>
    <property type="match status" value="1"/>
</dbReference>
<keyword evidence="7" id="KW-0963">Cytoplasm</keyword>
<dbReference type="EC" id="3.1.-.-" evidence="7"/>
<dbReference type="GO" id="GO:0008270">
    <property type="term" value="F:zinc ion binding"/>
    <property type="evidence" value="ECO:0007669"/>
    <property type="project" value="UniProtKB-UniRule"/>
</dbReference>
<dbReference type="GO" id="GO:0005737">
    <property type="term" value="C:cytoplasm"/>
    <property type="evidence" value="ECO:0007669"/>
    <property type="project" value="UniProtKB-SubCell"/>
</dbReference>
<comment type="similarity">
    <text evidence="1 7">Belongs to the endoribonuclease YbeY family.</text>
</comment>
<proteinExistence type="inferred from homology"/>
<evidence type="ECO:0000313" key="8">
    <source>
        <dbReference type="EMBL" id="OSQ50704.1"/>
    </source>
</evidence>
<evidence type="ECO:0000256" key="3">
    <source>
        <dbReference type="ARBA" id="ARBA00022723"/>
    </source>
</evidence>
<dbReference type="InterPro" id="IPR020549">
    <property type="entry name" value="YbeY_CS"/>
</dbReference>
<comment type="subcellular location">
    <subcellularLocation>
        <location evidence="7">Cytoplasm</location>
    </subcellularLocation>
</comment>
<keyword evidence="3 7" id="KW-0479">Metal-binding</keyword>
<dbReference type="Gene3D" id="3.40.390.30">
    <property type="entry name" value="Metalloproteases ('zincins'), catalytic domain"/>
    <property type="match status" value="1"/>
</dbReference>
<feature type="binding site" evidence="7">
    <location>
        <position position="138"/>
    </location>
    <ligand>
        <name>Zn(2+)</name>
        <dbReference type="ChEBI" id="CHEBI:29105"/>
        <note>catalytic</note>
    </ligand>
</feature>
<keyword evidence="2 7" id="KW-0540">Nuclease</keyword>
<keyword evidence="5 7" id="KW-0378">Hydrolase</keyword>
<dbReference type="AlphaFoldDB" id="A0A1X4NKE7"/>
<dbReference type="InterPro" id="IPR023091">
    <property type="entry name" value="MetalPrtase_cat_dom_sf_prd"/>
</dbReference>
<feature type="binding site" evidence="7">
    <location>
        <position position="128"/>
    </location>
    <ligand>
        <name>Zn(2+)</name>
        <dbReference type="ChEBI" id="CHEBI:29105"/>
        <note>catalytic</note>
    </ligand>
</feature>
<dbReference type="PANTHER" id="PTHR46986">
    <property type="entry name" value="ENDORIBONUCLEASE YBEY, CHLOROPLASTIC"/>
    <property type="match status" value="1"/>
</dbReference>
<name>A0A1X4NKE7_9RHOB</name>
<dbReference type="EMBL" id="JFKC01000010">
    <property type="protein sequence ID" value="OSQ50704.1"/>
    <property type="molecule type" value="Genomic_DNA"/>
</dbReference>
<dbReference type="GO" id="GO:0004222">
    <property type="term" value="F:metalloendopeptidase activity"/>
    <property type="evidence" value="ECO:0007669"/>
    <property type="project" value="InterPro"/>
</dbReference>
<evidence type="ECO:0000256" key="6">
    <source>
        <dbReference type="ARBA" id="ARBA00022833"/>
    </source>
</evidence>
<dbReference type="GO" id="GO:0006364">
    <property type="term" value="P:rRNA processing"/>
    <property type="evidence" value="ECO:0007669"/>
    <property type="project" value="UniProtKB-UniRule"/>
</dbReference>
<feature type="binding site" evidence="7">
    <location>
        <position position="132"/>
    </location>
    <ligand>
        <name>Zn(2+)</name>
        <dbReference type="ChEBI" id="CHEBI:29105"/>
        <note>catalytic</note>
    </ligand>
</feature>
<dbReference type="GO" id="GO:0004521">
    <property type="term" value="F:RNA endonuclease activity"/>
    <property type="evidence" value="ECO:0007669"/>
    <property type="project" value="UniProtKB-UniRule"/>
</dbReference>
<dbReference type="HAMAP" id="MF_00009">
    <property type="entry name" value="Endoribonucl_YbeY"/>
    <property type="match status" value="1"/>
</dbReference>
<accession>A0A1X4NKE7</accession>
<dbReference type="STRING" id="1123756.MGEO_11680"/>
<evidence type="ECO:0000256" key="5">
    <source>
        <dbReference type="ARBA" id="ARBA00022801"/>
    </source>
</evidence>
<evidence type="ECO:0000256" key="7">
    <source>
        <dbReference type="HAMAP-Rule" id="MF_00009"/>
    </source>
</evidence>
<dbReference type="Proteomes" id="UP000193926">
    <property type="component" value="Unassembled WGS sequence"/>
</dbReference>
<keyword evidence="6 7" id="KW-0862">Zinc</keyword>
<evidence type="ECO:0000256" key="2">
    <source>
        <dbReference type="ARBA" id="ARBA00022722"/>
    </source>
</evidence>
<comment type="function">
    <text evidence="7">Single strand-specific metallo-endoribonuclease involved in late-stage 70S ribosome quality control and in maturation of the 3' terminus of the 16S rRNA.</text>
</comment>
<comment type="caution">
    <text evidence="8">The sequence shown here is derived from an EMBL/GenBank/DDBJ whole genome shotgun (WGS) entry which is preliminary data.</text>
</comment>
<reference evidence="8 9" key="1">
    <citation type="submission" date="2014-03" db="EMBL/GenBank/DDBJ databases">
        <title>The draft genome sequence of Marivita geojedonensis KCTC 23882.</title>
        <authorList>
            <person name="Lai Q."/>
            <person name="Shao Z."/>
        </authorList>
    </citation>
    <scope>NUCLEOTIDE SEQUENCE [LARGE SCALE GENOMIC DNA]</scope>
    <source>
        <strain evidence="8 9">DPG-138</strain>
    </source>
</reference>
<dbReference type="NCBIfam" id="TIGR00043">
    <property type="entry name" value="rRNA maturation RNase YbeY"/>
    <property type="match status" value="1"/>
</dbReference>
<gene>
    <name evidence="7" type="primary">ybeY</name>
    <name evidence="8" type="ORF">MGEO_11680</name>
</gene>
<keyword evidence="4 7" id="KW-0255">Endonuclease</keyword>
<dbReference type="SUPFAM" id="SSF55486">
    <property type="entry name" value="Metalloproteases ('zincins'), catalytic domain"/>
    <property type="match status" value="1"/>
</dbReference>
<comment type="cofactor">
    <cofactor evidence="7">
        <name>Zn(2+)</name>
        <dbReference type="ChEBI" id="CHEBI:29105"/>
    </cofactor>
    <text evidence="7">Binds 1 zinc ion.</text>
</comment>
<protein>
    <recommendedName>
        <fullName evidence="7">Endoribonuclease YbeY</fullName>
        <ecNumber evidence="7">3.1.-.-</ecNumber>
    </recommendedName>
</protein>
<evidence type="ECO:0000313" key="9">
    <source>
        <dbReference type="Proteomes" id="UP000193926"/>
    </source>
</evidence>
<organism evidence="8 9">
    <name type="scientific">Marivita geojedonensis</name>
    <dbReference type="NCBI Taxonomy" id="1123756"/>
    <lineage>
        <taxon>Bacteria</taxon>
        <taxon>Pseudomonadati</taxon>
        <taxon>Pseudomonadota</taxon>
        <taxon>Alphaproteobacteria</taxon>
        <taxon>Rhodobacterales</taxon>
        <taxon>Roseobacteraceae</taxon>
        <taxon>Marivita</taxon>
    </lineage>
</organism>
<dbReference type="InterPro" id="IPR002036">
    <property type="entry name" value="YbeY"/>
</dbReference>
<sequence>MTDIVIEDPRWDAAGLEPLADAAARNTLEYLGFPWESYEIAILACDDLRIAELNAEFRKKPTPTNVLSWPAWELAATQDGDAPEAPPPPDPLMGESLGDIAIAFETCQREAEAAGKSLSDHVTHLIVHGVLHLLGYDHVRDHDATLMEGLETRILGKMGIEDPYRG</sequence>
<dbReference type="PROSITE" id="PS01306">
    <property type="entry name" value="UPF0054"/>
    <property type="match status" value="1"/>
</dbReference>
<evidence type="ECO:0000256" key="4">
    <source>
        <dbReference type="ARBA" id="ARBA00022759"/>
    </source>
</evidence>
<dbReference type="Pfam" id="PF02130">
    <property type="entry name" value="YbeY"/>
    <property type="match status" value="1"/>
</dbReference>
<keyword evidence="7" id="KW-0690">Ribosome biogenesis</keyword>